<dbReference type="Proteomes" id="UP001609219">
    <property type="component" value="Unassembled WGS sequence"/>
</dbReference>
<dbReference type="RefSeq" id="WP_395113514.1">
    <property type="nucleotide sequence ID" value="NZ_JBIMSN010000181.1"/>
</dbReference>
<comment type="caution">
    <text evidence="2">The sequence shown here is derived from an EMBL/GenBank/DDBJ whole genome shotgun (WGS) entry which is preliminary data.</text>
</comment>
<evidence type="ECO:0000313" key="4">
    <source>
        <dbReference type="Proteomes" id="UP001609219"/>
    </source>
</evidence>
<protein>
    <submittedName>
        <fullName evidence="2">Uncharacterized protein</fullName>
    </submittedName>
</protein>
<keyword evidence="4" id="KW-1185">Reference proteome</keyword>
<proteinExistence type="predicted"/>
<gene>
    <name evidence="1" type="ORF">ACHIPZ_07645</name>
    <name evidence="2" type="ORF">ACHIRB_31025</name>
</gene>
<sequence>MRRSYVEAHVPLPEAVGLALRWAGGAATVHVPSTGAVEDNKWIKKLGVPITSSSSKSGFHGPPRGVVVGFCLDLSETLKVERSAVDGVVVVRAQGPVRFAEGVPSHAPWVTAFDVECLGGEEIGRVAEVSASLKAAMRGLSYGAIKNQGLVDPRERSMVVQTLTYLRDHGVVLEPDGLMVEALRNGWGGVGPEALRALAVQLAGGKALRFEKRVTPERLDEWLHST</sequence>
<evidence type="ECO:0000313" key="1">
    <source>
        <dbReference type="EMBL" id="MFH5208084.1"/>
    </source>
</evidence>
<organism evidence="2 4">
    <name type="scientific">Antrihabitans spumae</name>
    <dbReference type="NCBI Taxonomy" id="3373370"/>
    <lineage>
        <taxon>Bacteria</taxon>
        <taxon>Bacillati</taxon>
        <taxon>Actinomycetota</taxon>
        <taxon>Actinomycetes</taxon>
        <taxon>Mycobacteriales</taxon>
        <taxon>Nocardiaceae</taxon>
        <taxon>Antrihabitans</taxon>
    </lineage>
</organism>
<dbReference type="EMBL" id="JBIMSN010000181">
    <property type="protein sequence ID" value="MFH5232966.1"/>
    <property type="molecule type" value="Genomic_DNA"/>
</dbReference>
<name>A0ABW7KEM2_9NOCA</name>
<dbReference type="Gene3D" id="1.20.1290.30">
    <property type="match status" value="1"/>
</dbReference>
<accession>A0ABW7KEM2</accession>
<dbReference type="Proteomes" id="UP001609175">
    <property type="component" value="Unassembled WGS sequence"/>
</dbReference>
<dbReference type="EMBL" id="JBIMSO010000035">
    <property type="protein sequence ID" value="MFH5208084.1"/>
    <property type="molecule type" value="Genomic_DNA"/>
</dbReference>
<reference evidence="3 4" key="1">
    <citation type="submission" date="2024-10" db="EMBL/GenBank/DDBJ databases">
        <authorList>
            <person name="Riesco R."/>
        </authorList>
    </citation>
    <scope>NUCLEOTIDE SEQUENCE [LARGE SCALE GENOMIC DNA]</scope>
    <source>
        <strain evidence="1 3">NCIMB 15449</strain>
        <strain evidence="2 4">NCIMB 15450</strain>
    </source>
</reference>
<dbReference type="InterPro" id="IPR037210">
    <property type="entry name" value="YoaC-like_sf"/>
</dbReference>
<evidence type="ECO:0000313" key="2">
    <source>
        <dbReference type="EMBL" id="MFH5232966.1"/>
    </source>
</evidence>
<evidence type="ECO:0000313" key="3">
    <source>
        <dbReference type="Proteomes" id="UP001609175"/>
    </source>
</evidence>